<sequence length="311" mass="34675">MASQAVPEKTFRSFTSEQGKHYSEHRMAYSKTLYQNIISHHTSTGGKRGTVLDLGCGPGTAIFALAEFFDEAIGLDPSDGMISTAHSLLAAKQPKPNIRFGISSAEDIDSSLVPDSSVDLITAATCAHWFDMPRFWPTAARVLRPGGSVAMWCSNASNIHHSVPNSDAINVAVKTIEQEELWPYFAPGNFLTRDLYSTLGLPWTVDPPVPDFDETALFRKEWGSRDNDESFYEMKQVTLDLDTMEKWLGTSSPVLRWREAHPEAVGTEKDVIKQMRREVERLLHEAGVEKGKEWMRGGEAGVLLMIKKRVC</sequence>
<dbReference type="OrthoDB" id="10027013at2759"/>
<protein>
    <recommendedName>
        <fullName evidence="1">Methyltransferase domain-containing protein</fullName>
    </recommendedName>
</protein>
<name>A0A423WYF2_9PEZI</name>
<dbReference type="Gene3D" id="3.40.50.150">
    <property type="entry name" value="Vaccinia Virus protein VP39"/>
    <property type="match status" value="1"/>
</dbReference>
<accession>A0A423WYF2</accession>
<dbReference type="EMBL" id="LKEA01000006">
    <property type="protein sequence ID" value="ROW08522.1"/>
    <property type="molecule type" value="Genomic_DNA"/>
</dbReference>
<organism evidence="2 3">
    <name type="scientific">Cytospora schulzeri</name>
    <dbReference type="NCBI Taxonomy" id="448051"/>
    <lineage>
        <taxon>Eukaryota</taxon>
        <taxon>Fungi</taxon>
        <taxon>Dikarya</taxon>
        <taxon>Ascomycota</taxon>
        <taxon>Pezizomycotina</taxon>
        <taxon>Sordariomycetes</taxon>
        <taxon>Sordariomycetidae</taxon>
        <taxon>Diaporthales</taxon>
        <taxon>Cytosporaceae</taxon>
        <taxon>Cytospora</taxon>
    </lineage>
</organism>
<dbReference type="PANTHER" id="PTHR44942:SF10">
    <property type="entry name" value="METHYLTRANSFERASE TYPE 11 DOMAIN-CONTAINING PROTEIN"/>
    <property type="match status" value="1"/>
</dbReference>
<dbReference type="PANTHER" id="PTHR44942">
    <property type="entry name" value="METHYLTRANSF_11 DOMAIN-CONTAINING PROTEIN"/>
    <property type="match status" value="1"/>
</dbReference>
<evidence type="ECO:0000313" key="3">
    <source>
        <dbReference type="Proteomes" id="UP000283895"/>
    </source>
</evidence>
<dbReference type="InterPro" id="IPR029063">
    <property type="entry name" value="SAM-dependent_MTases_sf"/>
</dbReference>
<dbReference type="InterPro" id="IPR051052">
    <property type="entry name" value="Diverse_substrate_MTase"/>
</dbReference>
<dbReference type="InterPro" id="IPR041698">
    <property type="entry name" value="Methyltransf_25"/>
</dbReference>
<reference evidence="2 3" key="1">
    <citation type="submission" date="2015-09" db="EMBL/GenBank/DDBJ databases">
        <title>Host preference determinants of Valsa canker pathogens revealed by comparative genomics.</title>
        <authorList>
            <person name="Yin Z."/>
            <person name="Huang L."/>
        </authorList>
    </citation>
    <scope>NUCLEOTIDE SEQUENCE [LARGE SCALE GENOMIC DNA]</scope>
    <source>
        <strain evidence="2 3">03-1</strain>
    </source>
</reference>
<dbReference type="STRING" id="356882.A0A423WYF2"/>
<proteinExistence type="predicted"/>
<feature type="domain" description="Methyltransferase" evidence="1">
    <location>
        <begin position="51"/>
        <end position="147"/>
    </location>
</feature>
<dbReference type="Proteomes" id="UP000283895">
    <property type="component" value="Unassembled WGS sequence"/>
</dbReference>
<keyword evidence="3" id="KW-1185">Reference proteome</keyword>
<evidence type="ECO:0000313" key="2">
    <source>
        <dbReference type="EMBL" id="ROW08522.1"/>
    </source>
</evidence>
<dbReference type="Pfam" id="PF13649">
    <property type="entry name" value="Methyltransf_25"/>
    <property type="match status" value="1"/>
</dbReference>
<comment type="caution">
    <text evidence="2">The sequence shown here is derived from an EMBL/GenBank/DDBJ whole genome shotgun (WGS) entry which is preliminary data.</text>
</comment>
<dbReference type="CDD" id="cd02440">
    <property type="entry name" value="AdoMet_MTases"/>
    <property type="match status" value="1"/>
</dbReference>
<dbReference type="AlphaFoldDB" id="A0A423WYF2"/>
<gene>
    <name evidence="2" type="ORF">VMCG_03279</name>
</gene>
<evidence type="ECO:0000259" key="1">
    <source>
        <dbReference type="Pfam" id="PF13649"/>
    </source>
</evidence>
<dbReference type="SUPFAM" id="SSF53335">
    <property type="entry name" value="S-adenosyl-L-methionine-dependent methyltransferases"/>
    <property type="match status" value="1"/>
</dbReference>